<accession>A0ABX2L874</accession>
<dbReference type="InterPro" id="IPR006311">
    <property type="entry name" value="TAT_signal"/>
</dbReference>
<dbReference type="PROSITE" id="PS51318">
    <property type="entry name" value="TAT"/>
    <property type="match status" value="1"/>
</dbReference>
<evidence type="ECO:0000313" key="2">
    <source>
        <dbReference type="Proteomes" id="UP001016761"/>
    </source>
</evidence>
<dbReference type="EMBL" id="JABUQZ010000001">
    <property type="protein sequence ID" value="NUC70725.1"/>
    <property type="molecule type" value="Genomic_DNA"/>
</dbReference>
<dbReference type="RefSeq" id="WP_174678811.1">
    <property type="nucleotide sequence ID" value="NZ_JABUQZ010000001.1"/>
</dbReference>
<gene>
    <name evidence="1" type="ORF">HTZ84_00085</name>
</gene>
<sequence length="265" mass="28291">MTRDAYSRRDWLRKASVAGVAVGGGAIGLSGTGSARPALVDPDDVGLTADCADGDRAVFCATNDGRRPAFLEWQRRPLEPGIEFIDCQTIRVVGTFAEVVTEVTFLTEAGSVGNDFLYFGSVDGVRVIDITEHERGPADGIIGTAEAFEEGPTVPGGGDVVASNPEYDACQEEYFGEIVVKEAESATNDESATATAAAATGDRNRLIVPPSSTRCFSVAVDDGPVAVDLFYDGERVDTAVSATDEPCPNRPGRGHRIRRIRRWFR</sequence>
<reference evidence="1 2" key="1">
    <citation type="submission" date="2020-06" db="EMBL/GenBank/DDBJ databases">
        <title>Haloterrigena sp. nov., an extremely halophilic archaeon isolated from a saline sediment.</title>
        <authorList>
            <person name="Liu B.-B."/>
        </authorList>
    </citation>
    <scope>NUCLEOTIDE SEQUENCE [LARGE SCALE GENOMIC DNA]</scope>
    <source>
        <strain evidence="1 2">SYSU A558-1</strain>
    </source>
</reference>
<proteinExistence type="predicted"/>
<evidence type="ECO:0000313" key="1">
    <source>
        <dbReference type="EMBL" id="NUC70725.1"/>
    </source>
</evidence>
<name>A0ABX2L874_9EURY</name>
<organism evidence="1 2">
    <name type="scientific">Haloterrigena gelatinilytica</name>
    <dbReference type="NCBI Taxonomy" id="2741724"/>
    <lineage>
        <taxon>Archaea</taxon>
        <taxon>Methanobacteriati</taxon>
        <taxon>Methanobacteriota</taxon>
        <taxon>Stenosarchaea group</taxon>
        <taxon>Halobacteria</taxon>
        <taxon>Halobacteriales</taxon>
        <taxon>Natrialbaceae</taxon>
        <taxon>Haloterrigena</taxon>
    </lineage>
</organism>
<keyword evidence="2" id="KW-1185">Reference proteome</keyword>
<dbReference type="Proteomes" id="UP001016761">
    <property type="component" value="Unassembled WGS sequence"/>
</dbReference>
<comment type="caution">
    <text evidence="1">The sequence shown here is derived from an EMBL/GenBank/DDBJ whole genome shotgun (WGS) entry which is preliminary data.</text>
</comment>
<protein>
    <recommendedName>
        <fullName evidence="3">Twin-arginine translocation signal domain-containing protein</fullName>
    </recommendedName>
</protein>
<evidence type="ECO:0008006" key="3">
    <source>
        <dbReference type="Google" id="ProtNLM"/>
    </source>
</evidence>